<accession>A0A371K1I6</accession>
<gene>
    <name evidence="1" type="ORF">DX914_01090</name>
</gene>
<comment type="caution">
    <text evidence="1">The sequence shown here is derived from an EMBL/GenBank/DDBJ whole genome shotgun (WGS) entry which is preliminary data.</text>
</comment>
<sequence length="128" mass="13506">MSSAMRNLLALVYFLLALIGCDGGGTTWIARASQDGRDTLHARTRLHAGVARFECIASASGRCHYALFAQACAPQPAACQAAPFERFSLAVGESREVVGLPDRFQPCAGTSDAIAHADCREDAAAQAH</sequence>
<proteinExistence type="predicted"/>
<name>A0A371K1I6_9GAMM</name>
<dbReference type="OrthoDB" id="6024770at2"/>
<evidence type="ECO:0000313" key="1">
    <source>
        <dbReference type="EMBL" id="RDZ27799.1"/>
    </source>
</evidence>
<dbReference type="AlphaFoldDB" id="A0A371K1I6"/>
<dbReference type="EMBL" id="QTSU01000001">
    <property type="protein sequence ID" value="RDZ27799.1"/>
    <property type="molecule type" value="Genomic_DNA"/>
</dbReference>
<dbReference type="RefSeq" id="WP_115857242.1">
    <property type="nucleotide sequence ID" value="NZ_QTSU01000001.1"/>
</dbReference>
<dbReference type="Proteomes" id="UP000264492">
    <property type="component" value="Unassembled WGS sequence"/>
</dbReference>
<protein>
    <recommendedName>
        <fullName evidence="3">Lipoprotein</fullName>
    </recommendedName>
</protein>
<evidence type="ECO:0000313" key="2">
    <source>
        <dbReference type="Proteomes" id="UP000264492"/>
    </source>
</evidence>
<evidence type="ECO:0008006" key="3">
    <source>
        <dbReference type="Google" id="ProtNLM"/>
    </source>
</evidence>
<keyword evidence="2" id="KW-1185">Reference proteome</keyword>
<dbReference type="PROSITE" id="PS51257">
    <property type="entry name" value="PROKAR_LIPOPROTEIN"/>
    <property type="match status" value="1"/>
</dbReference>
<organism evidence="1 2">
    <name type="scientific">Lysobacter silvisoli</name>
    <dbReference type="NCBI Taxonomy" id="2293254"/>
    <lineage>
        <taxon>Bacteria</taxon>
        <taxon>Pseudomonadati</taxon>
        <taxon>Pseudomonadota</taxon>
        <taxon>Gammaproteobacteria</taxon>
        <taxon>Lysobacterales</taxon>
        <taxon>Lysobacteraceae</taxon>
        <taxon>Lysobacter</taxon>
    </lineage>
</organism>
<reference evidence="1 2" key="1">
    <citation type="submission" date="2018-08" db="EMBL/GenBank/DDBJ databases">
        <title>Lysobacter sp. zong2l5, whole genome shotgun sequence.</title>
        <authorList>
            <person name="Zhang X."/>
            <person name="Feng G."/>
            <person name="Zhu H."/>
        </authorList>
    </citation>
    <scope>NUCLEOTIDE SEQUENCE [LARGE SCALE GENOMIC DNA]</scope>
    <source>
        <strain evidence="2">zong2l5</strain>
    </source>
</reference>